<dbReference type="InterPro" id="IPR036390">
    <property type="entry name" value="WH_DNA-bd_sf"/>
</dbReference>
<dbReference type="Proteomes" id="UP000579250">
    <property type="component" value="Unassembled WGS sequence"/>
</dbReference>
<dbReference type="Gene3D" id="1.10.10.10">
    <property type="entry name" value="Winged helix-like DNA-binding domain superfamily/Winged helix DNA-binding domain"/>
    <property type="match status" value="1"/>
</dbReference>
<evidence type="ECO:0000313" key="2">
    <source>
        <dbReference type="EMBL" id="NKZ07350.1"/>
    </source>
</evidence>
<dbReference type="PROSITE" id="PS50995">
    <property type="entry name" value="HTH_MARR_2"/>
    <property type="match status" value="1"/>
</dbReference>
<feature type="domain" description="HTH marR-type" evidence="1">
    <location>
        <begin position="12"/>
        <end position="150"/>
    </location>
</feature>
<gene>
    <name evidence="2" type="ORF">HGB48_27000</name>
</gene>
<comment type="caution">
    <text evidence="2">The sequence shown here is derived from an EMBL/GenBank/DDBJ whole genome shotgun (WGS) entry which is preliminary data.</text>
</comment>
<dbReference type="AlphaFoldDB" id="A0A846Z242"/>
<dbReference type="EMBL" id="JAAXPI010000052">
    <property type="protein sequence ID" value="NKZ07350.1"/>
    <property type="molecule type" value="Genomic_DNA"/>
</dbReference>
<proteinExistence type="predicted"/>
<dbReference type="PANTHER" id="PTHR33164:SF104">
    <property type="entry name" value="TRANSCRIPTIONAL REGULATORY PROTEIN"/>
    <property type="match status" value="1"/>
</dbReference>
<dbReference type="Pfam" id="PF12802">
    <property type="entry name" value="MarR_2"/>
    <property type="match status" value="1"/>
</dbReference>
<dbReference type="SMART" id="SM00347">
    <property type="entry name" value="HTH_MARR"/>
    <property type="match status" value="1"/>
</dbReference>
<sequence length="150" mass="16705">MPMDEVRVQELSQEEFTALLAFRTGLRGYLRWSEVAARAAGLTPAQHQLLLAVKGHDAARPPTVGELAEYLLLRHHSTVELINRAENAGLVTRERDPADNRVMRIRLTTAADRVLAELTRVHLAELRSLAPILDRLSAELKALENEPEGS</sequence>
<dbReference type="GO" id="GO:0006950">
    <property type="term" value="P:response to stress"/>
    <property type="evidence" value="ECO:0007669"/>
    <property type="project" value="TreeGrafter"/>
</dbReference>
<dbReference type="PANTHER" id="PTHR33164">
    <property type="entry name" value="TRANSCRIPTIONAL REGULATOR, MARR FAMILY"/>
    <property type="match status" value="1"/>
</dbReference>
<evidence type="ECO:0000259" key="1">
    <source>
        <dbReference type="PROSITE" id="PS50995"/>
    </source>
</evidence>
<keyword evidence="3" id="KW-1185">Reference proteome</keyword>
<dbReference type="InterPro" id="IPR000835">
    <property type="entry name" value="HTH_MarR-typ"/>
</dbReference>
<dbReference type="GO" id="GO:0003700">
    <property type="term" value="F:DNA-binding transcription factor activity"/>
    <property type="evidence" value="ECO:0007669"/>
    <property type="project" value="InterPro"/>
</dbReference>
<accession>A0A846Z242</accession>
<protein>
    <submittedName>
        <fullName evidence="2">MarR family transcriptional regulator</fullName>
    </submittedName>
</protein>
<dbReference type="InterPro" id="IPR036388">
    <property type="entry name" value="WH-like_DNA-bd_sf"/>
</dbReference>
<dbReference type="InterPro" id="IPR039422">
    <property type="entry name" value="MarR/SlyA-like"/>
</dbReference>
<organism evidence="2 3">
    <name type="scientific">Actinomadura latina</name>
    <dbReference type="NCBI Taxonomy" id="163603"/>
    <lineage>
        <taxon>Bacteria</taxon>
        <taxon>Bacillati</taxon>
        <taxon>Actinomycetota</taxon>
        <taxon>Actinomycetes</taxon>
        <taxon>Streptosporangiales</taxon>
        <taxon>Thermomonosporaceae</taxon>
        <taxon>Actinomadura</taxon>
    </lineage>
</organism>
<name>A0A846Z242_9ACTN</name>
<evidence type="ECO:0000313" key="3">
    <source>
        <dbReference type="Proteomes" id="UP000579250"/>
    </source>
</evidence>
<reference evidence="2 3" key="1">
    <citation type="submission" date="2020-04" db="EMBL/GenBank/DDBJ databases">
        <title>MicrobeNet Type strains.</title>
        <authorList>
            <person name="Nicholson A.C."/>
        </authorList>
    </citation>
    <scope>NUCLEOTIDE SEQUENCE [LARGE SCALE GENOMIC DNA]</scope>
    <source>
        <strain evidence="2 3">ATCC BAA-277</strain>
    </source>
</reference>
<dbReference type="SUPFAM" id="SSF46785">
    <property type="entry name" value="Winged helix' DNA-binding domain"/>
    <property type="match status" value="1"/>
</dbReference>